<reference evidence="2" key="5">
    <citation type="journal article" date="2021" name="G3 (Bethesda)">
        <title>Aegilops tauschii genome assembly Aet v5.0 features greater sequence contiguity and improved annotation.</title>
        <authorList>
            <person name="Wang L."/>
            <person name="Zhu T."/>
            <person name="Rodriguez J.C."/>
            <person name="Deal K.R."/>
            <person name="Dubcovsky J."/>
            <person name="McGuire P.E."/>
            <person name="Lux T."/>
            <person name="Spannagl M."/>
            <person name="Mayer K.F.X."/>
            <person name="Baldrich P."/>
            <person name="Meyers B.C."/>
            <person name="Huo N."/>
            <person name="Gu Y.Q."/>
            <person name="Zhou H."/>
            <person name="Devos K.M."/>
            <person name="Bennetzen J.L."/>
            <person name="Unver T."/>
            <person name="Budak H."/>
            <person name="Gulick P.J."/>
            <person name="Galiba G."/>
            <person name="Kalapos B."/>
            <person name="Nelson D.R."/>
            <person name="Li P."/>
            <person name="You F.M."/>
            <person name="Luo M.C."/>
            <person name="Dvorak J."/>
        </authorList>
    </citation>
    <scope>NUCLEOTIDE SEQUENCE [LARGE SCALE GENOMIC DNA]</scope>
    <source>
        <strain evidence="2">cv. AL8/78</strain>
    </source>
</reference>
<evidence type="ECO:0000256" key="1">
    <source>
        <dbReference type="SAM" id="Phobius"/>
    </source>
</evidence>
<dbReference type="Gramene" id="AET2Gv20379900.1">
    <property type="protein sequence ID" value="AET2Gv20379900.1"/>
    <property type="gene ID" value="AET2Gv20379900"/>
</dbReference>
<reference evidence="2" key="3">
    <citation type="journal article" date="2017" name="Nature">
        <title>Genome sequence of the progenitor of the wheat D genome Aegilops tauschii.</title>
        <authorList>
            <person name="Luo M.C."/>
            <person name="Gu Y.Q."/>
            <person name="Puiu D."/>
            <person name="Wang H."/>
            <person name="Twardziok S.O."/>
            <person name="Deal K.R."/>
            <person name="Huo N."/>
            <person name="Zhu T."/>
            <person name="Wang L."/>
            <person name="Wang Y."/>
            <person name="McGuire P.E."/>
            <person name="Liu S."/>
            <person name="Long H."/>
            <person name="Ramasamy R.K."/>
            <person name="Rodriguez J.C."/>
            <person name="Van S.L."/>
            <person name="Yuan L."/>
            <person name="Wang Z."/>
            <person name="Xia Z."/>
            <person name="Xiao L."/>
            <person name="Anderson O.D."/>
            <person name="Ouyang S."/>
            <person name="Liang Y."/>
            <person name="Zimin A.V."/>
            <person name="Pertea G."/>
            <person name="Qi P."/>
            <person name="Bennetzen J.L."/>
            <person name="Dai X."/>
            <person name="Dawson M.W."/>
            <person name="Muller H.G."/>
            <person name="Kugler K."/>
            <person name="Rivarola-Duarte L."/>
            <person name="Spannagl M."/>
            <person name="Mayer K.F.X."/>
            <person name="Lu F.H."/>
            <person name="Bevan M.W."/>
            <person name="Leroy P."/>
            <person name="Li P."/>
            <person name="You F.M."/>
            <person name="Sun Q."/>
            <person name="Liu Z."/>
            <person name="Lyons E."/>
            <person name="Wicker T."/>
            <person name="Salzberg S.L."/>
            <person name="Devos K.M."/>
            <person name="Dvorak J."/>
        </authorList>
    </citation>
    <scope>NUCLEOTIDE SEQUENCE [LARGE SCALE GENOMIC DNA]</scope>
    <source>
        <strain evidence="2">cv. AL8/78</strain>
    </source>
</reference>
<organism evidence="2 3">
    <name type="scientific">Aegilops tauschii subsp. strangulata</name>
    <name type="common">Goatgrass</name>
    <dbReference type="NCBI Taxonomy" id="200361"/>
    <lineage>
        <taxon>Eukaryota</taxon>
        <taxon>Viridiplantae</taxon>
        <taxon>Streptophyta</taxon>
        <taxon>Embryophyta</taxon>
        <taxon>Tracheophyta</taxon>
        <taxon>Spermatophyta</taxon>
        <taxon>Magnoliopsida</taxon>
        <taxon>Liliopsida</taxon>
        <taxon>Poales</taxon>
        <taxon>Poaceae</taxon>
        <taxon>BOP clade</taxon>
        <taxon>Pooideae</taxon>
        <taxon>Triticodae</taxon>
        <taxon>Triticeae</taxon>
        <taxon>Triticinae</taxon>
        <taxon>Aegilops</taxon>
    </lineage>
</organism>
<evidence type="ECO:0000313" key="2">
    <source>
        <dbReference type="EnsemblPlants" id="AET2Gv20379900.1"/>
    </source>
</evidence>
<dbReference type="EnsemblPlants" id="AET2Gv20379900.1">
    <property type="protein sequence ID" value="AET2Gv20379900.1"/>
    <property type="gene ID" value="AET2Gv20379900"/>
</dbReference>
<keyword evidence="1" id="KW-0472">Membrane</keyword>
<keyword evidence="3" id="KW-1185">Reference proteome</keyword>
<feature type="transmembrane region" description="Helical" evidence="1">
    <location>
        <begin position="24"/>
        <end position="43"/>
    </location>
</feature>
<dbReference type="Proteomes" id="UP000015105">
    <property type="component" value="Chromosome 2D"/>
</dbReference>
<dbReference type="AlphaFoldDB" id="A0A453B6M0"/>
<reference evidence="3" key="1">
    <citation type="journal article" date="2014" name="Science">
        <title>Ancient hybridizations among the ancestral genomes of bread wheat.</title>
        <authorList>
            <consortium name="International Wheat Genome Sequencing Consortium,"/>
            <person name="Marcussen T."/>
            <person name="Sandve S.R."/>
            <person name="Heier L."/>
            <person name="Spannagl M."/>
            <person name="Pfeifer M."/>
            <person name="Jakobsen K.S."/>
            <person name="Wulff B.B."/>
            <person name="Steuernagel B."/>
            <person name="Mayer K.F."/>
            <person name="Olsen O.A."/>
        </authorList>
    </citation>
    <scope>NUCLEOTIDE SEQUENCE [LARGE SCALE GENOMIC DNA]</scope>
    <source>
        <strain evidence="3">cv. AL8/78</strain>
    </source>
</reference>
<keyword evidence="1" id="KW-1133">Transmembrane helix</keyword>
<reference evidence="2" key="4">
    <citation type="submission" date="2019-03" db="UniProtKB">
        <authorList>
            <consortium name="EnsemblPlants"/>
        </authorList>
    </citation>
    <scope>IDENTIFICATION</scope>
</reference>
<accession>A0A453B6M0</accession>
<proteinExistence type="predicted"/>
<protein>
    <submittedName>
        <fullName evidence="2">Uncharacterized protein</fullName>
    </submittedName>
</protein>
<reference evidence="3" key="2">
    <citation type="journal article" date="2017" name="Nat. Plants">
        <title>The Aegilops tauschii genome reveals multiple impacts of transposons.</title>
        <authorList>
            <person name="Zhao G."/>
            <person name="Zou C."/>
            <person name="Li K."/>
            <person name="Wang K."/>
            <person name="Li T."/>
            <person name="Gao L."/>
            <person name="Zhang X."/>
            <person name="Wang H."/>
            <person name="Yang Z."/>
            <person name="Liu X."/>
            <person name="Jiang W."/>
            <person name="Mao L."/>
            <person name="Kong X."/>
            <person name="Jiao Y."/>
            <person name="Jia J."/>
        </authorList>
    </citation>
    <scope>NUCLEOTIDE SEQUENCE [LARGE SCALE GENOMIC DNA]</scope>
    <source>
        <strain evidence="3">cv. AL8/78</strain>
    </source>
</reference>
<sequence>MLQGHRCYSTWNKLPTVDFEPIGHVYMTVAFIFGMGTLVPYAISSGKKSEEGQKRLEDLKAEVEKSRRRLNQV</sequence>
<name>A0A453B6M0_AEGTS</name>
<evidence type="ECO:0000313" key="3">
    <source>
        <dbReference type="Proteomes" id="UP000015105"/>
    </source>
</evidence>
<keyword evidence="1" id="KW-0812">Transmembrane</keyword>